<feature type="region of interest" description="Disordered" evidence="1">
    <location>
        <begin position="551"/>
        <end position="579"/>
    </location>
</feature>
<proteinExistence type="predicted"/>
<dbReference type="SUPFAM" id="SSF52047">
    <property type="entry name" value="RNI-like"/>
    <property type="match status" value="1"/>
</dbReference>
<evidence type="ECO:0000256" key="1">
    <source>
        <dbReference type="SAM" id="MobiDB-lite"/>
    </source>
</evidence>
<sequence>MLRVLALECSRASDWATHMAPCWDELCTAVLPYCRHLAVLDLSGLQVRLPWPAWARLAAGVRARPSLERLELCAGALKGLGGAAAAAAAAAAEATAAEAAEVAAIAQAAGGVARQEEAGEDGGELAAALPALALLAPWQEPAAEPAAAAAVATAGAGVLQGLDAEAAEEKEVLGVVAAEAGVRQGMDALQLQPAPAAAATAAATDAVQEPKAAGARVARHASAPPRHPRRCRLAVSVVRGSSGSYLTASRASLAALAALSHVEGVAVVMQPCQEERFGPAWLQPLSRSSRVPPAVAPLVPPAIPGACTPAALPPLRRLHLMAPFNPVPALGPLMGLTELHLTCLGLGLPDLGLLRRLPVLARLEAHDLGHPNFLRAAAAEAAAFLAAEAAAEAAAAAGVGAGVGAWAWPGAAPVGLGAWAEDGGVEEGQGAGLGAAGAAAGGGPAAANEDEPAGIPPEEEAGSDRADEEELLRVLSALALPRLRHLTLTGCAVRGGLRVAPLFPALETLSACVADHGVLRGSSSLTSLTLLVWPEPAAQSPAVSAEAAGYYGREGGSGAEGGEERRELRRQQRRRDLPDVSGLAGLRRLTFAPAPTACWPPGAGGGGGSSGGRRGGGGGGGAAAGDAGCPAMEQALADAASLPFLRVLELRGCTALSFPSVTYSGSRCSAGEAKGFGNAPGPPSGRAPRHVFPGLRTVRLYGASGSSEPRLYGICAFLNSVAASNGTLAEAAVRRERLLAERRRLRAGPEASDVTGSCGLGDDEEGGLAKAGWSGCGGSGGGEEELALELCGAELRGGDAEAVLRACLESCPPVTCVALLGCRGVGVGAMGALGEAVGCVEWMG</sequence>
<dbReference type="AlphaFoldDB" id="A0A835Y263"/>
<feature type="compositionally biased region" description="Gly residues" evidence="1">
    <location>
        <begin position="430"/>
        <end position="444"/>
    </location>
</feature>
<protein>
    <submittedName>
        <fullName evidence="2">Uncharacterized protein</fullName>
    </submittedName>
</protein>
<dbReference type="EMBL" id="JAEHOE010000055">
    <property type="protein sequence ID" value="KAG2491195.1"/>
    <property type="molecule type" value="Genomic_DNA"/>
</dbReference>
<accession>A0A835Y263</accession>
<feature type="region of interest" description="Disordered" evidence="1">
    <location>
        <begin position="597"/>
        <end position="625"/>
    </location>
</feature>
<organism evidence="2 3">
    <name type="scientific">Edaphochlamys debaryana</name>
    <dbReference type="NCBI Taxonomy" id="47281"/>
    <lineage>
        <taxon>Eukaryota</taxon>
        <taxon>Viridiplantae</taxon>
        <taxon>Chlorophyta</taxon>
        <taxon>core chlorophytes</taxon>
        <taxon>Chlorophyceae</taxon>
        <taxon>CS clade</taxon>
        <taxon>Chlamydomonadales</taxon>
        <taxon>Chlamydomonadales incertae sedis</taxon>
        <taxon>Edaphochlamys</taxon>
    </lineage>
</organism>
<dbReference type="Proteomes" id="UP000612055">
    <property type="component" value="Unassembled WGS sequence"/>
</dbReference>
<comment type="caution">
    <text evidence="2">The sequence shown here is derived from an EMBL/GenBank/DDBJ whole genome shotgun (WGS) entry which is preliminary data.</text>
</comment>
<reference evidence="2" key="1">
    <citation type="journal article" date="2020" name="bioRxiv">
        <title>Comparative genomics of Chlamydomonas.</title>
        <authorList>
            <person name="Craig R.J."/>
            <person name="Hasan A.R."/>
            <person name="Ness R.W."/>
            <person name="Keightley P.D."/>
        </authorList>
    </citation>
    <scope>NUCLEOTIDE SEQUENCE</scope>
    <source>
        <strain evidence="2">CCAP 11/70</strain>
    </source>
</reference>
<feature type="compositionally biased region" description="Gly residues" evidence="1">
    <location>
        <begin position="602"/>
        <end position="623"/>
    </location>
</feature>
<name>A0A835Y263_9CHLO</name>
<feature type="region of interest" description="Disordered" evidence="1">
    <location>
        <begin position="430"/>
        <end position="467"/>
    </location>
</feature>
<evidence type="ECO:0000313" key="3">
    <source>
        <dbReference type="Proteomes" id="UP000612055"/>
    </source>
</evidence>
<evidence type="ECO:0000313" key="2">
    <source>
        <dbReference type="EMBL" id="KAG2491195.1"/>
    </source>
</evidence>
<keyword evidence="3" id="KW-1185">Reference proteome</keyword>
<feature type="compositionally biased region" description="Acidic residues" evidence="1">
    <location>
        <begin position="448"/>
        <end position="467"/>
    </location>
</feature>
<feature type="compositionally biased region" description="Basic and acidic residues" evidence="1">
    <location>
        <begin position="562"/>
        <end position="578"/>
    </location>
</feature>
<gene>
    <name evidence="2" type="ORF">HYH03_010405</name>
</gene>